<dbReference type="Proteomes" id="UP000765509">
    <property type="component" value="Unassembled WGS sequence"/>
</dbReference>
<evidence type="ECO:0000256" key="1">
    <source>
        <dbReference type="SAM" id="MobiDB-lite"/>
    </source>
</evidence>
<feature type="compositionally biased region" description="Polar residues" evidence="1">
    <location>
        <begin position="51"/>
        <end position="72"/>
    </location>
</feature>
<evidence type="ECO:0000313" key="3">
    <source>
        <dbReference type="Proteomes" id="UP000765509"/>
    </source>
</evidence>
<evidence type="ECO:0000313" key="2">
    <source>
        <dbReference type="EMBL" id="MBW0483345.1"/>
    </source>
</evidence>
<sequence>MAANQSLTTNTNAYHDGLQPTPPTLEPTWIQPHPLPRKRTNQSLRKKRFSINLTQTHPNLPMTNWKTHNNQPDLGKLHQQKTPTSNTSPIKPPLLLPPSNTNKNNPSELRSTPASETLIYAHRQTTTIDLPRRPTTQLPSQTTPPQPLKQQLSKQLTTNRENG</sequence>
<dbReference type="AlphaFoldDB" id="A0A9Q3CII3"/>
<feature type="compositionally biased region" description="Polar residues" evidence="1">
    <location>
        <begin position="1"/>
        <end position="13"/>
    </location>
</feature>
<organism evidence="2 3">
    <name type="scientific">Austropuccinia psidii MF-1</name>
    <dbReference type="NCBI Taxonomy" id="1389203"/>
    <lineage>
        <taxon>Eukaryota</taxon>
        <taxon>Fungi</taxon>
        <taxon>Dikarya</taxon>
        <taxon>Basidiomycota</taxon>
        <taxon>Pucciniomycotina</taxon>
        <taxon>Pucciniomycetes</taxon>
        <taxon>Pucciniales</taxon>
        <taxon>Sphaerophragmiaceae</taxon>
        <taxon>Austropuccinia</taxon>
    </lineage>
</organism>
<reference evidence="2" key="1">
    <citation type="submission" date="2021-03" db="EMBL/GenBank/DDBJ databases">
        <title>Draft genome sequence of rust myrtle Austropuccinia psidii MF-1, a brazilian biotype.</title>
        <authorList>
            <person name="Quecine M.C."/>
            <person name="Pachon D.M.R."/>
            <person name="Bonatelli M.L."/>
            <person name="Correr F.H."/>
            <person name="Franceschini L.M."/>
            <person name="Leite T.F."/>
            <person name="Margarido G.R.A."/>
            <person name="Almeida C.A."/>
            <person name="Ferrarezi J.A."/>
            <person name="Labate C.A."/>
        </authorList>
    </citation>
    <scope>NUCLEOTIDE SEQUENCE</scope>
    <source>
        <strain evidence="2">MF-1</strain>
    </source>
</reference>
<name>A0A9Q3CII3_9BASI</name>
<feature type="compositionally biased region" description="Polar residues" evidence="1">
    <location>
        <begin position="99"/>
        <end position="115"/>
    </location>
</feature>
<keyword evidence="3" id="KW-1185">Reference proteome</keyword>
<feature type="compositionally biased region" description="Low complexity" evidence="1">
    <location>
        <begin position="148"/>
        <end position="163"/>
    </location>
</feature>
<feature type="region of interest" description="Disordered" evidence="1">
    <location>
        <begin position="1"/>
        <end position="163"/>
    </location>
</feature>
<feature type="compositionally biased region" description="Polar residues" evidence="1">
    <location>
        <begin position="80"/>
        <end position="89"/>
    </location>
</feature>
<gene>
    <name evidence="2" type="ORF">O181_023060</name>
</gene>
<protein>
    <submittedName>
        <fullName evidence="2">Uncharacterized protein</fullName>
    </submittedName>
</protein>
<feature type="compositionally biased region" description="Basic residues" evidence="1">
    <location>
        <begin position="35"/>
        <end position="49"/>
    </location>
</feature>
<dbReference type="EMBL" id="AVOT02007192">
    <property type="protein sequence ID" value="MBW0483345.1"/>
    <property type="molecule type" value="Genomic_DNA"/>
</dbReference>
<proteinExistence type="predicted"/>
<comment type="caution">
    <text evidence="2">The sequence shown here is derived from an EMBL/GenBank/DDBJ whole genome shotgun (WGS) entry which is preliminary data.</text>
</comment>
<accession>A0A9Q3CII3</accession>